<accession>A0ACB9SF07</accession>
<keyword evidence="2" id="KW-1185">Reference proteome</keyword>
<evidence type="ECO:0000313" key="2">
    <source>
        <dbReference type="Proteomes" id="UP001057402"/>
    </source>
</evidence>
<reference evidence="2" key="1">
    <citation type="journal article" date="2023" name="Front. Plant Sci.">
        <title>Chromosomal-level genome assembly of Melastoma candidum provides insights into trichome evolution.</title>
        <authorList>
            <person name="Zhong Y."/>
            <person name="Wu W."/>
            <person name="Sun C."/>
            <person name="Zou P."/>
            <person name="Liu Y."/>
            <person name="Dai S."/>
            <person name="Zhou R."/>
        </authorList>
    </citation>
    <scope>NUCLEOTIDE SEQUENCE [LARGE SCALE GENOMIC DNA]</scope>
</reference>
<proteinExistence type="predicted"/>
<protein>
    <submittedName>
        <fullName evidence="1">Uncharacterized protein</fullName>
    </submittedName>
</protein>
<name>A0ACB9SF07_9MYRT</name>
<sequence>MKRRYLSATWEEATEMMVSIWERHGAVMDLQRSLNKTSPGVTRHGDHGEKEWEEPGEYLVLGNDPGDCPADKAVDGA</sequence>
<organism evidence="1 2">
    <name type="scientific">Melastoma candidum</name>
    <dbReference type="NCBI Taxonomy" id="119954"/>
    <lineage>
        <taxon>Eukaryota</taxon>
        <taxon>Viridiplantae</taxon>
        <taxon>Streptophyta</taxon>
        <taxon>Embryophyta</taxon>
        <taxon>Tracheophyta</taxon>
        <taxon>Spermatophyta</taxon>
        <taxon>Magnoliopsida</taxon>
        <taxon>eudicotyledons</taxon>
        <taxon>Gunneridae</taxon>
        <taxon>Pentapetalae</taxon>
        <taxon>rosids</taxon>
        <taxon>malvids</taxon>
        <taxon>Myrtales</taxon>
        <taxon>Melastomataceae</taxon>
        <taxon>Melastomatoideae</taxon>
        <taxon>Melastomateae</taxon>
        <taxon>Melastoma</taxon>
    </lineage>
</organism>
<evidence type="ECO:0000313" key="1">
    <source>
        <dbReference type="EMBL" id="KAI4386767.1"/>
    </source>
</evidence>
<comment type="caution">
    <text evidence="1">The sequence shown here is derived from an EMBL/GenBank/DDBJ whole genome shotgun (WGS) entry which is preliminary data.</text>
</comment>
<dbReference type="Proteomes" id="UP001057402">
    <property type="component" value="Chromosome 2"/>
</dbReference>
<gene>
    <name evidence="1" type="ORF">MLD38_004669</name>
</gene>
<dbReference type="EMBL" id="CM042881">
    <property type="protein sequence ID" value="KAI4386767.1"/>
    <property type="molecule type" value="Genomic_DNA"/>
</dbReference>